<sequence length="110" mass="12054">MPARITPVHRVSLTIRIRIQASTPKWAQAVRAIEPHQHRIESSIAVTQQIMPGHGVRALAVETGKGAALLPMTIRAIGQRLSLLPAHSFQHTALHVGAQQVHPEDRSIHP</sequence>
<evidence type="ECO:0000313" key="1">
    <source>
        <dbReference type="EMBL" id="GBH12486.1"/>
    </source>
</evidence>
<dbReference type="AlphaFoldDB" id="A0A2V0QH77"/>
<protein>
    <submittedName>
        <fullName evidence="1">Exosome complex RNA-binding protein Csl4</fullName>
    </submittedName>
</protein>
<dbReference type="EMBL" id="BGJZ01000309">
    <property type="protein sequence ID" value="GBH12486.1"/>
    <property type="molecule type" value="Genomic_DNA"/>
</dbReference>
<proteinExistence type="predicted"/>
<dbReference type="Proteomes" id="UP000247480">
    <property type="component" value="Unassembled WGS sequence"/>
</dbReference>
<comment type="caution">
    <text evidence="1">The sequence shown here is derived from an EMBL/GenBank/DDBJ whole genome shotgun (WGS) entry which is preliminary data.</text>
</comment>
<gene>
    <name evidence="1" type="ORF">KPSA1_05954</name>
</gene>
<evidence type="ECO:0000313" key="2">
    <source>
        <dbReference type="Proteomes" id="UP000247480"/>
    </source>
</evidence>
<name>A0A2V0QH77_PSESF</name>
<organism evidence="1 2">
    <name type="scientific">Pseudomonas syringae pv. actinidiae</name>
    <dbReference type="NCBI Taxonomy" id="103796"/>
    <lineage>
        <taxon>Bacteria</taxon>
        <taxon>Pseudomonadati</taxon>
        <taxon>Pseudomonadota</taxon>
        <taxon>Gammaproteobacteria</taxon>
        <taxon>Pseudomonadales</taxon>
        <taxon>Pseudomonadaceae</taxon>
        <taxon>Pseudomonas</taxon>
        <taxon>Pseudomonas syringae</taxon>
    </lineage>
</organism>
<reference evidence="1 2" key="1">
    <citation type="submission" date="2018-04" db="EMBL/GenBank/DDBJ databases">
        <title>Draft genome sequence of Pseudomonas syringae pv. actinidiae biovar 1 strains isolated from kiwifruit in Kagawa prefecture.</title>
        <authorList>
            <person name="Tabuchi M."/>
            <person name="Saito M."/>
            <person name="Fujiwara S."/>
            <person name="Sasa N."/>
            <person name="Akimitsu K."/>
            <person name="Gomi K."/>
            <person name="Konishi-Sugita S."/>
            <person name="Hamano K."/>
            <person name="Kataoka I."/>
        </authorList>
    </citation>
    <scope>NUCLEOTIDE SEQUENCE [LARGE SCALE GENOMIC DNA]</scope>
    <source>
        <strain evidence="1 2">MAFF212206</strain>
    </source>
</reference>
<accession>A0A2V0QH77</accession>